<dbReference type="RefSeq" id="WP_133258893.1">
    <property type="nucleotide sequence ID" value="NZ_JAACYR010000041.1"/>
</dbReference>
<reference evidence="2 3" key="1">
    <citation type="submission" date="2020-01" db="EMBL/GenBank/DDBJ databases">
        <authorList>
            <person name="Sanchez-Estrada R."/>
            <person name="Gonzalez-Y-Merchand J.A."/>
            <person name="Rivera-Gutierrez S."/>
        </authorList>
    </citation>
    <scope>NUCLEOTIDE SEQUENCE [LARGE SCALE GENOMIC DNA]</scope>
    <source>
        <strain evidence="2 3">CST 7247</strain>
    </source>
</reference>
<sequence>MLRRLATAALATALLGIGVPATATAAPGSDGSEEASCAFTLSPPYRAQVSGVDVVTATVTVFPCTGSSVPGVATACVQLQGSDAAPVCAQQYSKVGPAQPYLTPYVPGTYVSTGKGCTNLVGATSPGAQCQALGPSTAAL</sequence>
<gene>
    <name evidence="2" type="ORF">GWR20_12995</name>
</gene>
<feature type="signal peptide" evidence="1">
    <location>
        <begin position="1"/>
        <end position="25"/>
    </location>
</feature>
<comment type="caution">
    <text evidence="2">The sequence shown here is derived from an EMBL/GenBank/DDBJ whole genome shotgun (WGS) entry which is preliminary data.</text>
</comment>
<protein>
    <recommendedName>
        <fullName evidence="4">Secreted protein</fullName>
    </recommendedName>
</protein>
<evidence type="ECO:0000313" key="2">
    <source>
        <dbReference type="EMBL" id="NDJ90058.1"/>
    </source>
</evidence>
<proteinExistence type="predicted"/>
<dbReference type="AlphaFoldDB" id="A0A7K3LCG4"/>
<keyword evidence="1" id="KW-0732">Signal</keyword>
<organism evidence="2 3">
    <name type="scientific">Mycolicibacter kumamotonensis</name>
    <dbReference type="NCBI Taxonomy" id="354243"/>
    <lineage>
        <taxon>Bacteria</taxon>
        <taxon>Bacillati</taxon>
        <taxon>Actinomycetota</taxon>
        <taxon>Actinomycetes</taxon>
        <taxon>Mycobacteriales</taxon>
        <taxon>Mycobacteriaceae</taxon>
        <taxon>Mycolicibacter</taxon>
    </lineage>
</organism>
<name>A0A7K3LCG4_9MYCO</name>
<accession>A0A7K3LCG4</accession>
<dbReference type="EMBL" id="JAACYR010000041">
    <property type="protein sequence ID" value="NDJ90058.1"/>
    <property type="molecule type" value="Genomic_DNA"/>
</dbReference>
<evidence type="ECO:0008006" key="4">
    <source>
        <dbReference type="Google" id="ProtNLM"/>
    </source>
</evidence>
<evidence type="ECO:0000256" key="1">
    <source>
        <dbReference type="SAM" id="SignalP"/>
    </source>
</evidence>
<feature type="chain" id="PRO_5029844383" description="Secreted protein" evidence="1">
    <location>
        <begin position="26"/>
        <end position="140"/>
    </location>
</feature>
<evidence type="ECO:0000313" key="3">
    <source>
        <dbReference type="Proteomes" id="UP000466523"/>
    </source>
</evidence>
<dbReference type="Proteomes" id="UP000466523">
    <property type="component" value="Unassembled WGS sequence"/>
</dbReference>